<comment type="similarity">
    <text evidence="1">Belongs to the CCDC124 family.</text>
</comment>
<feature type="domain" description="Coiled-coil" evidence="4">
    <location>
        <begin position="145"/>
        <end position="225"/>
    </location>
</feature>
<proteinExistence type="inferred from homology"/>
<protein>
    <recommendedName>
        <fullName evidence="4">Coiled-coil domain-containing protein</fullName>
    </recommendedName>
</protein>
<feature type="compositionally biased region" description="Basic and acidic residues" evidence="3">
    <location>
        <begin position="23"/>
        <end position="91"/>
    </location>
</feature>
<dbReference type="EMBL" id="JBJQOH010000006">
    <property type="protein sequence ID" value="KAL3682426.1"/>
    <property type="molecule type" value="Genomic_DNA"/>
</dbReference>
<dbReference type="PANTHER" id="PTHR21680:SF0">
    <property type="entry name" value="COILED-COIL DOMAIN-CONTAINING PROTEIN 124"/>
    <property type="match status" value="1"/>
</dbReference>
<dbReference type="InterPro" id="IPR054414">
    <property type="entry name" value="Ccdc124/Oxs1_C"/>
</dbReference>
<sequence>MPKKMGTNSKAEEARGRKAAAVAEKKVTDQREKEDKFWTEAEGQKSKAAKKKEEEAERRAEAAAKRAEAKKLAEQEEAEIEKSLKKADKKSNRVSAPVPKVTAAELAKYKEQEAKELQATAEAAKKRGARTVEEEEYEKLIATENRNRDDTLVDARDVESALAQIVVTETAPDRHPERRLKASYKAFEEAELQRLREEKPGMTLTQYKDLIWKMWKKSPDNPLNQTANT</sequence>
<comment type="caution">
    <text evidence="5">The sequence shown here is derived from an EMBL/GenBank/DDBJ whole genome shotgun (WGS) entry which is preliminary data.</text>
</comment>
<reference evidence="5 6" key="1">
    <citation type="submission" date="2024-09" db="EMBL/GenBank/DDBJ databases">
        <title>Chromosome-scale assembly of Riccia sorocarpa.</title>
        <authorList>
            <person name="Paukszto L."/>
        </authorList>
    </citation>
    <scope>NUCLEOTIDE SEQUENCE [LARGE SCALE GENOMIC DNA]</scope>
    <source>
        <strain evidence="5">LP-2024</strain>
        <tissue evidence="5">Aerial parts of the thallus</tissue>
    </source>
</reference>
<keyword evidence="6" id="KW-1185">Reference proteome</keyword>
<organism evidence="5 6">
    <name type="scientific">Riccia sorocarpa</name>
    <dbReference type="NCBI Taxonomy" id="122646"/>
    <lineage>
        <taxon>Eukaryota</taxon>
        <taxon>Viridiplantae</taxon>
        <taxon>Streptophyta</taxon>
        <taxon>Embryophyta</taxon>
        <taxon>Marchantiophyta</taxon>
        <taxon>Marchantiopsida</taxon>
        <taxon>Marchantiidae</taxon>
        <taxon>Marchantiales</taxon>
        <taxon>Ricciaceae</taxon>
        <taxon>Riccia</taxon>
    </lineage>
</organism>
<gene>
    <name evidence="5" type="ORF">R1sor_000448</name>
</gene>
<evidence type="ECO:0000259" key="4">
    <source>
        <dbReference type="Pfam" id="PF06244"/>
    </source>
</evidence>
<evidence type="ECO:0000256" key="1">
    <source>
        <dbReference type="ARBA" id="ARBA00008296"/>
    </source>
</evidence>
<accession>A0ABD3GV36</accession>
<keyword evidence="2" id="KW-0175">Coiled coil</keyword>
<dbReference type="Proteomes" id="UP001633002">
    <property type="component" value="Unassembled WGS sequence"/>
</dbReference>
<feature type="region of interest" description="Disordered" evidence="3">
    <location>
        <begin position="1"/>
        <end position="97"/>
    </location>
</feature>
<dbReference type="PANTHER" id="PTHR21680">
    <property type="entry name" value="COILED-COIL DOMAIN-CONTAINING PROTEIN 124"/>
    <property type="match status" value="1"/>
</dbReference>
<name>A0ABD3GV36_9MARC</name>
<evidence type="ECO:0000256" key="3">
    <source>
        <dbReference type="SAM" id="MobiDB-lite"/>
    </source>
</evidence>
<evidence type="ECO:0000256" key="2">
    <source>
        <dbReference type="ARBA" id="ARBA00023054"/>
    </source>
</evidence>
<dbReference type="AlphaFoldDB" id="A0ABD3GV36"/>
<dbReference type="Pfam" id="PF06244">
    <property type="entry name" value="Ccdc124"/>
    <property type="match status" value="1"/>
</dbReference>
<evidence type="ECO:0000313" key="5">
    <source>
        <dbReference type="EMBL" id="KAL3682426.1"/>
    </source>
</evidence>
<dbReference type="InterPro" id="IPR010422">
    <property type="entry name" value="Ccdc124/Oxs1"/>
</dbReference>
<evidence type="ECO:0000313" key="6">
    <source>
        <dbReference type="Proteomes" id="UP001633002"/>
    </source>
</evidence>